<protein>
    <submittedName>
        <fullName evidence="1">Uncharacterized protein</fullName>
    </submittedName>
</protein>
<keyword evidence="2" id="KW-1185">Reference proteome</keyword>
<sequence length="50" mass="5775">MISTMNAQLHLALGLIEGRAWSDQDQAILRDLELARESARQRRRGGRRTR</sequence>
<accession>A0ABN2Y441</accession>
<comment type="caution">
    <text evidence="1">The sequence shown here is derived from an EMBL/GenBank/DDBJ whole genome shotgun (WGS) entry which is preliminary data.</text>
</comment>
<proteinExistence type="predicted"/>
<dbReference type="Proteomes" id="UP001500575">
    <property type="component" value="Unassembled WGS sequence"/>
</dbReference>
<gene>
    <name evidence="1" type="ORF">GCM10009843_14550</name>
</gene>
<name>A0ABN2Y441_9ACTN</name>
<evidence type="ECO:0000313" key="2">
    <source>
        <dbReference type="Proteomes" id="UP001500575"/>
    </source>
</evidence>
<reference evidence="1 2" key="1">
    <citation type="journal article" date="2019" name="Int. J. Syst. Evol. Microbiol.">
        <title>The Global Catalogue of Microorganisms (GCM) 10K type strain sequencing project: providing services to taxonomists for standard genome sequencing and annotation.</title>
        <authorList>
            <consortium name="The Broad Institute Genomics Platform"/>
            <consortium name="The Broad Institute Genome Sequencing Center for Infectious Disease"/>
            <person name="Wu L."/>
            <person name="Ma J."/>
        </authorList>
    </citation>
    <scope>NUCLEOTIDE SEQUENCE [LARGE SCALE GENOMIC DNA]</scope>
    <source>
        <strain evidence="1 2">JCM 16021</strain>
    </source>
</reference>
<evidence type="ECO:0000313" key="1">
    <source>
        <dbReference type="EMBL" id="GAA2120825.1"/>
    </source>
</evidence>
<dbReference type="RefSeq" id="WP_344303015.1">
    <property type="nucleotide sequence ID" value="NZ_BAAAQQ010000007.1"/>
</dbReference>
<dbReference type="EMBL" id="BAAAQQ010000007">
    <property type="protein sequence ID" value="GAA2120825.1"/>
    <property type="molecule type" value="Genomic_DNA"/>
</dbReference>
<organism evidence="1 2">
    <name type="scientific">Nocardioides bigeumensis</name>
    <dbReference type="NCBI Taxonomy" id="433657"/>
    <lineage>
        <taxon>Bacteria</taxon>
        <taxon>Bacillati</taxon>
        <taxon>Actinomycetota</taxon>
        <taxon>Actinomycetes</taxon>
        <taxon>Propionibacteriales</taxon>
        <taxon>Nocardioidaceae</taxon>
        <taxon>Nocardioides</taxon>
    </lineage>
</organism>